<organism evidence="2 3">
    <name type="scientific">Novosphingobium fluoreni</name>
    <dbReference type="NCBI Taxonomy" id="1391222"/>
    <lineage>
        <taxon>Bacteria</taxon>
        <taxon>Pseudomonadati</taxon>
        <taxon>Pseudomonadota</taxon>
        <taxon>Alphaproteobacteria</taxon>
        <taxon>Sphingomonadales</taxon>
        <taxon>Sphingomonadaceae</taxon>
        <taxon>Novosphingobium</taxon>
    </lineage>
</organism>
<dbReference type="EMBL" id="JACIDY010000002">
    <property type="protein sequence ID" value="MBB3939721.1"/>
    <property type="molecule type" value="Genomic_DNA"/>
</dbReference>
<dbReference type="Proteomes" id="UP000561459">
    <property type="component" value="Unassembled WGS sequence"/>
</dbReference>
<feature type="transmembrane region" description="Helical" evidence="1">
    <location>
        <begin position="37"/>
        <end position="54"/>
    </location>
</feature>
<sequence>MKAQMFDMTRVWAMLTGLALAAWYFAALYLGFKSSDLLPMLVTAIGGFEMFLFAQDQWLKRKSKHG</sequence>
<evidence type="ECO:0000313" key="2">
    <source>
        <dbReference type="EMBL" id="MBB3939721.1"/>
    </source>
</evidence>
<evidence type="ECO:0000313" key="3">
    <source>
        <dbReference type="Proteomes" id="UP000561459"/>
    </source>
</evidence>
<dbReference type="RefSeq" id="WP_183616400.1">
    <property type="nucleotide sequence ID" value="NZ_JACIDY010000002.1"/>
</dbReference>
<protein>
    <submittedName>
        <fullName evidence="2">Zinc transporter ZupT</fullName>
    </submittedName>
</protein>
<dbReference type="AlphaFoldDB" id="A0A7W6FY01"/>
<gene>
    <name evidence="2" type="ORF">GGR39_001361</name>
</gene>
<proteinExistence type="predicted"/>
<accession>A0A7W6FY01</accession>
<reference evidence="2 3" key="1">
    <citation type="submission" date="2020-08" db="EMBL/GenBank/DDBJ databases">
        <title>Genomic Encyclopedia of Type Strains, Phase IV (KMG-IV): sequencing the most valuable type-strain genomes for metagenomic binning, comparative biology and taxonomic classification.</title>
        <authorList>
            <person name="Goeker M."/>
        </authorList>
    </citation>
    <scope>NUCLEOTIDE SEQUENCE [LARGE SCALE GENOMIC DNA]</scope>
    <source>
        <strain evidence="2 3">DSM 27568</strain>
    </source>
</reference>
<keyword evidence="1" id="KW-0472">Membrane</keyword>
<evidence type="ECO:0000256" key="1">
    <source>
        <dbReference type="SAM" id="Phobius"/>
    </source>
</evidence>
<feature type="transmembrane region" description="Helical" evidence="1">
    <location>
        <begin position="12"/>
        <end position="31"/>
    </location>
</feature>
<name>A0A7W6FY01_9SPHN</name>
<keyword evidence="1" id="KW-1133">Transmembrane helix</keyword>
<keyword evidence="3" id="KW-1185">Reference proteome</keyword>
<comment type="caution">
    <text evidence="2">The sequence shown here is derived from an EMBL/GenBank/DDBJ whole genome shotgun (WGS) entry which is preliminary data.</text>
</comment>
<keyword evidence="1" id="KW-0812">Transmembrane</keyword>